<dbReference type="RefSeq" id="WP_062467874.1">
    <property type="nucleotide sequence ID" value="NZ_BBYN01000005.1"/>
</dbReference>
<gene>
    <name evidence="1" type="ORF">BW727_100098</name>
</gene>
<evidence type="ECO:0000313" key="1">
    <source>
        <dbReference type="EMBL" id="AQS52508.1"/>
    </source>
</evidence>
<accession>A0A1S6ILU4</accession>
<keyword evidence="2" id="KW-1185">Reference proteome</keyword>
<organism evidence="1 2">
    <name type="scientific">Jeotgalibaca dankookensis</name>
    <dbReference type="NCBI Taxonomy" id="708126"/>
    <lineage>
        <taxon>Bacteria</taxon>
        <taxon>Bacillati</taxon>
        <taxon>Bacillota</taxon>
        <taxon>Bacilli</taxon>
        <taxon>Lactobacillales</taxon>
        <taxon>Carnobacteriaceae</taxon>
        <taxon>Jeotgalibaca</taxon>
    </lineage>
</organism>
<dbReference type="OrthoDB" id="1667378at2"/>
<dbReference type="AlphaFoldDB" id="A0A1S6ILU4"/>
<name>A0A1S6ILU4_9LACT</name>
<dbReference type="KEGG" id="jda:BW727_100098"/>
<evidence type="ECO:0000313" key="2">
    <source>
        <dbReference type="Proteomes" id="UP000188993"/>
    </source>
</evidence>
<dbReference type="EMBL" id="CP019728">
    <property type="protein sequence ID" value="AQS52508.1"/>
    <property type="molecule type" value="Genomic_DNA"/>
</dbReference>
<proteinExistence type="predicted"/>
<dbReference type="STRING" id="708126.BW727_100098"/>
<protein>
    <submittedName>
        <fullName evidence="1">Uncharacterized protein</fullName>
    </submittedName>
</protein>
<reference evidence="1 2" key="1">
    <citation type="journal article" date="2014" name="Int. J. Syst. Evol. Microbiol.">
        <title>Jeotgalibaca dankookensis gen. nov., sp. nov., a member of the family Carnobacteriaceae, isolated from seujeot (Korean traditional food).</title>
        <authorList>
            <person name="Lee D.G."/>
            <person name="Trujillo M.E."/>
            <person name="Kang H."/>
            <person name="Ahn T.Y."/>
        </authorList>
    </citation>
    <scope>NUCLEOTIDE SEQUENCE [LARGE SCALE GENOMIC DNA]</scope>
    <source>
        <strain evidence="1 2">EX-07</strain>
    </source>
</reference>
<dbReference type="Proteomes" id="UP000188993">
    <property type="component" value="Chromosome"/>
</dbReference>
<sequence length="105" mass="12173">MAMMKQLYQFNEEFQNLYDSWQHFYNQMQTDNPDQMTLDDYSIPDEQEVVSPISFDAIQGHLVEKARDGFGSEIRDLIVAHGANKLSDIPAKDYPKLWQEVDALG</sequence>